<dbReference type="EMBL" id="JBEFKJ010000019">
    <property type="protein sequence ID" value="KAL2040959.1"/>
    <property type="molecule type" value="Genomic_DNA"/>
</dbReference>
<organism evidence="2 3">
    <name type="scientific">Stereocaulon virgatum</name>
    <dbReference type="NCBI Taxonomy" id="373712"/>
    <lineage>
        <taxon>Eukaryota</taxon>
        <taxon>Fungi</taxon>
        <taxon>Dikarya</taxon>
        <taxon>Ascomycota</taxon>
        <taxon>Pezizomycotina</taxon>
        <taxon>Lecanoromycetes</taxon>
        <taxon>OSLEUM clade</taxon>
        <taxon>Lecanoromycetidae</taxon>
        <taxon>Lecanorales</taxon>
        <taxon>Lecanorineae</taxon>
        <taxon>Stereocaulaceae</taxon>
        <taxon>Stereocaulon</taxon>
    </lineage>
</organism>
<feature type="compositionally biased region" description="Polar residues" evidence="1">
    <location>
        <begin position="19"/>
        <end position="44"/>
    </location>
</feature>
<dbReference type="Proteomes" id="UP001590950">
    <property type="component" value="Unassembled WGS sequence"/>
</dbReference>
<feature type="region of interest" description="Disordered" evidence="1">
    <location>
        <begin position="1"/>
        <end position="99"/>
    </location>
</feature>
<protein>
    <submittedName>
        <fullName evidence="2">Uncharacterized protein</fullName>
    </submittedName>
</protein>
<name>A0ABR4A637_9LECA</name>
<keyword evidence="3" id="KW-1185">Reference proteome</keyword>
<evidence type="ECO:0000313" key="2">
    <source>
        <dbReference type="EMBL" id="KAL2040959.1"/>
    </source>
</evidence>
<proteinExistence type="predicted"/>
<comment type="caution">
    <text evidence="2">The sequence shown here is derived from an EMBL/GenBank/DDBJ whole genome shotgun (WGS) entry which is preliminary data.</text>
</comment>
<feature type="compositionally biased region" description="Low complexity" evidence="1">
    <location>
        <begin position="1"/>
        <end position="18"/>
    </location>
</feature>
<reference evidence="2 3" key="1">
    <citation type="submission" date="2024-09" db="EMBL/GenBank/DDBJ databases">
        <title>Rethinking Asexuality: The Enigmatic Case of Functional Sexual Genes in Lepraria (Stereocaulaceae).</title>
        <authorList>
            <person name="Doellman M."/>
            <person name="Sun Y."/>
            <person name="Barcenas-Pena A."/>
            <person name="Lumbsch H.T."/>
            <person name="Grewe F."/>
        </authorList>
    </citation>
    <scope>NUCLEOTIDE SEQUENCE [LARGE SCALE GENOMIC DNA]</scope>
    <source>
        <strain evidence="2 3">Mercado 3170</strain>
    </source>
</reference>
<evidence type="ECO:0000313" key="3">
    <source>
        <dbReference type="Proteomes" id="UP001590950"/>
    </source>
</evidence>
<sequence length="99" mass="10643">MSSQSYFTFQSSSYSSSTDSAGNTYTKSTSSNPSGTTIHRTTQEAGKPAISETTRLPSGGANGQVEGIGSNRRIEDVTDADQQYEERMEEEYAKREGGA</sequence>
<evidence type="ECO:0000256" key="1">
    <source>
        <dbReference type="SAM" id="MobiDB-lite"/>
    </source>
</evidence>
<accession>A0ABR4A637</accession>
<feature type="compositionally biased region" description="Basic and acidic residues" evidence="1">
    <location>
        <begin position="84"/>
        <end position="99"/>
    </location>
</feature>
<gene>
    <name evidence="2" type="ORF">N7G274_006417</name>
</gene>